<keyword evidence="1" id="KW-0812">Transmembrane</keyword>
<feature type="transmembrane region" description="Helical" evidence="1">
    <location>
        <begin position="121"/>
        <end position="139"/>
    </location>
</feature>
<feature type="transmembrane region" description="Helical" evidence="1">
    <location>
        <begin position="84"/>
        <end position="106"/>
    </location>
</feature>
<dbReference type="Proteomes" id="UP001527090">
    <property type="component" value="Unassembled WGS sequence"/>
</dbReference>
<dbReference type="InterPro" id="IPR024164">
    <property type="entry name" value="KinB-signalling_activ"/>
</dbReference>
<dbReference type="RefSeq" id="WP_174807337.1">
    <property type="nucleotide sequence ID" value="NZ_JAMDLY010000030.1"/>
</dbReference>
<dbReference type="SMART" id="SM01251">
    <property type="entry name" value="KbaA"/>
    <property type="match status" value="1"/>
</dbReference>
<gene>
    <name evidence="2" type="ORF">M5X04_28785</name>
</gene>
<keyword evidence="1" id="KW-1133">Transmembrane helix</keyword>
<organism evidence="2 3">
    <name type="scientific">Paenibacillus alvei</name>
    <name type="common">Bacillus alvei</name>
    <dbReference type="NCBI Taxonomy" id="44250"/>
    <lineage>
        <taxon>Bacteria</taxon>
        <taxon>Bacillati</taxon>
        <taxon>Bacillota</taxon>
        <taxon>Bacilli</taxon>
        <taxon>Bacillales</taxon>
        <taxon>Paenibacillaceae</taxon>
        <taxon>Paenibacillus</taxon>
    </lineage>
</organism>
<evidence type="ECO:0000313" key="3">
    <source>
        <dbReference type="Proteomes" id="UP001527090"/>
    </source>
</evidence>
<keyword evidence="3" id="KW-1185">Reference proteome</keyword>
<dbReference type="EMBL" id="JAMDLY010000030">
    <property type="protein sequence ID" value="MCY9533300.1"/>
    <property type="molecule type" value="Genomic_DNA"/>
</dbReference>
<feature type="transmembrane region" description="Helical" evidence="1">
    <location>
        <begin position="51"/>
        <end position="72"/>
    </location>
</feature>
<evidence type="ECO:0000313" key="2">
    <source>
        <dbReference type="EMBL" id="MCY9533300.1"/>
    </source>
</evidence>
<sequence length="200" mass="22082">MNLKKWSYLFWTTTCIGGAISLVIGLALQVFQGEMGNFRGPVDILLNVLQLILSGCMISVYSQMGFFAYLTLNYIAIGLFKKGWPYVQVLLTVIALLDLMFLRMLLGNRPEGVRGGGYEDIVLGLVVLVLAVAVSYWKVKATNAKALIPTLFFMIAITTVETLSALNIGNMATWFVYIPLAICNAYQILMLHRLVGTAKS</sequence>
<comment type="caution">
    <text evidence="2">The sequence shown here is derived from an EMBL/GenBank/DDBJ whole genome shotgun (WGS) entry which is preliminary data.</text>
</comment>
<feature type="transmembrane region" description="Helical" evidence="1">
    <location>
        <begin position="7"/>
        <end position="31"/>
    </location>
</feature>
<reference evidence="2 3" key="1">
    <citation type="submission" date="2022-05" db="EMBL/GenBank/DDBJ databases">
        <title>Genome Sequencing of Bee-Associated Microbes.</title>
        <authorList>
            <person name="Dunlap C."/>
        </authorList>
    </citation>
    <scope>NUCLEOTIDE SEQUENCE [LARGE SCALE GENOMIC DNA]</scope>
    <source>
        <strain evidence="2 3">NRRL NRS-750</strain>
    </source>
</reference>
<evidence type="ECO:0000256" key="1">
    <source>
        <dbReference type="SAM" id="Phobius"/>
    </source>
</evidence>
<keyword evidence="1" id="KW-0472">Membrane</keyword>
<proteinExistence type="predicted"/>
<name>A0ABT4EJL6_PAEAL</name>
<protein>
    <submittedName>
        <fullName evidence="2">KinB-signaling pathway activation protein</fullName>
    </submittedName>
</protein>
<accession>A0ABT4EJL6</accession>
<feature type="transmembrane region" description="Helical" evidence="1">
    <location>
        <begin position="146"/>
        <end position="168"/>
    </location>
</feature>
<feature type="transmembrane region" description="Helical" evidence="1">
    <location>
        <begin position="174"/>
        <end position="195"/>
    </location>
</feature>
<dbReference type="Pfam" id="PF14089">
    <property type="entry name" value="KbaA"/>
    <property type="match status" value="1"/>
</dbReference>